<name>A0A2I1HC92_9GLOM</name>
<evidence type="ECO:0000313" key="2">
    <source>
        <dbReference type="Proteomes" id="UP000234323"/>
    </source>
</evidence>
<dbReference type="AlphaFoldDB" id="A0A2I1HC92"/>
<dbReference type="VEuPathDB" id="FungiDB:RhiirA1_494846"/>
<keyword evidence="2" id="KW-1185">Reference proteome</keyword>
<evidence type="ECO:0008006" key="3">
    <source>
        <dbReference type="Google" id="ProtNLM"/>
    </source>
</evidence>
<dbReference type="Proteomes" id="UP000234323">
    <property type="component" value="Unassembled WGS sequence"/>
</dbReference>
<comment type="caution">
    <text evidence="1">The sequence shown here is derived from an EMBL/GenBank/DDBJ whole genome shotgun (WGS) entry which is preliminary data.</text>
</comment>
<evidence type="ECO:0000313" key="1">
    <source>
        <dbReference type="EMBL" id="PKY56497.1"/>
    </source>
</evidence>
<reference evidence="1 2" key="1">
    <citation type="submission" date="2015-10" db="EMBL/GenBank/DDBJ databases">
        <title>Genome analyses suggest a sexual origin of heterokaryosis in a supposedly ancient asexual fungus.</title>
        <authorList>
            <person name="Ropars J."/>
            <person name="Sedzielewska K."/>
            <person name="Noel J."/>
            <person name="Charron P."/>
            <person name="Farinelli L."/>
            <person name="Marton T."/>
            <person name="Kruger M."/>
            <person name="Pelin A."/>
            <person name="Brachmann A."/>
            <person name="Corradi N."/>
        </authorList>
    </citation>
    <scope>NUCLEOTIDE SEQUENCE [LARGE SCALE GENOMIC DNA]</scope>
    <source>
        <strain evidence="1 2">A4</strain>
    </source>
</reference>
<gene>
    <name evidence="1" type="ORF">RhiirA4_476831</name>
</gene>
<dbReference type="VEuPathDB" id="FungiDB:RhiirFUN_008294"/>
<proteinExistence type="predicted"/>
<organism evidence="1 2">
    <name type="scientific">Rhizophagus irregularis</name>
    <dbReference type="NCBI Taxonomy" id="588596"/>
    <lineage>
        <taxon>Eukaryota</taxon>
        <taxon>Fungi</taxon>
        <taxon>Fungi incertae sedis</taxon>
        <taxon>Mucoromycota</taxon>
        <taxon>Glomeromycotina</taxon>
        <taxon>Glomeromycetes</taxon>
        <taxon>Glomerales</taxon>
        <taxon>Glomeraceae</taxon>
        <taxon>Rhizophagus</taxon>
    </lineage>
</organism>
<dbReference type="EMBL" id="LLXI01002203">
    <property type="protein sequence ID" value="PKY56497.1"/>
    <property type="molecule type" value="Genomic_DNA"/>
</dbReference>
<sequence length="215" mass="25356">MPTILPPTPISPTNISSVDIFQCSTCEKPFKTRKGLNQHNTIIRRYNIFRKDLYKLPKKFINEFKKILVLQIHRQLPCHFTKTGLRAVAVACTESQFFATFGGYIHHYSNKTRVYKCIFRGSNTLTSIFNNINWGTKYYDGNEVTSVVTDIDDVDTEVNPLDKKRKLIHSRRKLRYKRGEVIIEWKPRREKDAKDNKYEGGFLYIHFWIMKSRTI</sequence>
<protein>
    <recommendedName>
        <fullName evidence="3">C2H2-type domain-containing protein</fullName>
    </recommendedName>
</protein>
<accession>A0A2I1HC92</accession>
<dbReference type="VEuPathDB" id="FungiDB:FUN_009372"/>